<comment type="caution">
    <text evidence="12">Lacks conserved residue(s) required for the propagation of feature annotation.</text>
</comment>
<dbReference type="SUPFAM" id="SSF56024">
    <property type="entry name" value="Phospholipase D/nuclease"/>
    <property type="match status" value="2"/>
</dbReference>
<gene>
    <name evidence="15" type="primary">cls</name>
    <name evidence="15" type="ORF">Ami3637_02665</name>
</gene>
<keyword evidence="6" id="KW-0677">Repeat</keyword>
<dbReference type="Proteomes" id="UP000463883">
    <property type="component" value="Chromosome"/>
</dbReference>
<keyword evidence="3 12" id="KW-0444">Lipid biosynthesis</keyword>
<feature type="domain" description="PLD phosphodiesterase" evidence="14">
    <location>
        <begin position="381"/>
        <end position="408"/>
    </location>
</feature>
<dbReference type="EC" id="2.7.8.-" evidence="12 13"/>
<keyword evidence="2 12" id="KW-1003">Cell membrane</keyword>
<dbReference type="GO" id="GO:0005886">
    <property type="term" value="C:plasma membrane"/>
    <property type="evidence" value="ECO:0007669"/>
    <property type="project" value="UniProtKB-SubCell"/>
</dbReference>
<organism evidence="15 16">
    <name type="scientific">Aminipila terrae</name>
    <dbReference type="NCBI Taxonomy" id="2697030"/>
    <lineage>
        <taxon>Bacteria</taxon>
        <taxon>Bacillati</taxon>
        <taxon>Bacillota</taxon>
        <taxon>Clostridia</taxon>
        <taxon>Peptostreptococcales</taxon>
        <taxon>Anaerovoracaceae</taxon>
        <taxon>Aminipila</taxon>
    </lineage>
</organism>
<dbReference type="GO" id="GO:0032049">
    <property type="term" value="P:cardiolipin biosynthetic process"/>
    <property type="evidence" value="ECO:0007669"/>
    <property type="project" value="UniProtKB-UniRule"/>
</dbReference>
<dbReference type="InterPro" id="IPR022924">
    <property type="entry name" value="Cardiolipin_synthase"/>
</dbReference>
<evidence type="ECO:0000256" key="6">
    <source>
        <dbReference type="ARBA" id="ARBA00022737"/>
    </source>
</evidence>
<dbReference type="EMBL" id="CP047591">
    <property type="protein sequence ID" value="QHI73881.1"/>
    <property type="molecule type" value="Genomic_DNA"/>
</dbReference>
<dbReference type="PANTHER" id="PTHR21248">
    <property type="entry name" value="CARDIOLIPIN SYNTHASE"/>
    <property type="match status" value="1"/>
</dbReference>
<keyword evidence="4 12" id="KW-0808">Transferase</keyword>
<keyword evidence="7 12" id="KW-1133">Transmembrane helix</keyword>
<name>A0A6P1MJG2_9FIRM</name>
<comment type="subcellular location">
    <subcellularLocation>
        <location evidence="1 12">Cell membrane</location>
        <topology evidence="1 12">Multi-pass membrane protein</topology>
    </subcellularLocation>
</comment>
<evidence type="ECO:0000256" key="2">
    <source>
        <dbReference type="ARBA" id="ARBA00022475"/>
    </source>
</evidence>
<dbReference type="SMART" id="SM00155">
    <property type="entry name" value="PLDc"/>
    <property type="match status" value="2"/>
</dbReference>
<keyword evidence="16" id="KW-1185">Reference proteome</keyword>
<evidence type="ECO:0000256" key="3">
    <source>
        <dbReference type="ARBA" id="ARBA00022516"/>
    </source>
</evidence>
<dbReference type="KEGG" id="amic:Ami3637_02665"/>
<sequence>MVIAFTIIFLERKNPSATLAWIMILFLLPVVGILFYFLFSQNLSRKKIFQLTRYEEEIINTSLQTQIQEMKDGEYSFTTRSAKYWKDMIRLNQVYGQAYFTQDNKIEILTDGQHMLRKLLNDIRGAQNTINIQYFIIKNDVIGRILIKSLTKKVKQGIEVRLLIDAMGGRQLSRRTPCIKEFVSAGGHVSFFFPPKLKFLNLKLNYRNHRKIVVIDGEIGYIGGFNIGKEYVGKKKKFGYWRDTHLKVLGGCVQDINARFLMDWRFASKEKLILSEAYYSDIIKEGCTGVQIVSSGPDGGKSQIKRSYMKVITSATKNIYIQTPYFVPDNSILECLKMAAQSGVDVRLMIPCMPDHMFVYWATYAYAGELIKSGAKVFVYDKGFLHAKTMVADGEVASIGSANFDVRSFRLNFEANAFIFDEKEARKMQKIFEKDMKDCHELTKKLYMERGLKIKFKESVARLLTDIL</sequence>
<feature type="active site" evidence="12">
    <location>
        <position position="211"/>
    </location>
</feature>
<dbReference type="InterPro" id="IPR001736">
    <property type="entry name" value="PLipase_D/transphosphatidylase"/>
</dbReference>
<comment type="catalytic activity">
    <reaction evidence="12">
        <text>2 a 1,2-diacyl-sn-glycero-3-phospho-(1'-sn-glycerol) = a cardiolipin + glycerol</text>
        <dbReference type="Rhea" id="RHEA:31451"/>
        <dbReference type="ChEBI" id="CHEBI:17754"/>
        <dbReference type="ChEBI" id="CHEBI:62237"/>
        <dbReference type="ChEBI" id="CHEBI:64716"/>
    </reaction>
</comment>
<dbReference type="HAMAP" id="MF_01916">
    <property type="entry name" value="Cardiolipin_synth_Cls"/>
    <property type="match status" value="1"/>
</dbReference>
<keyword evidence="9 12" id="KW-0472">Membrane</keyword>
<evidence type="ECO:0000256" key="1">
    <source>
        <dbReference type="ARBA" id="ARBA00004651"/>
    </source>
</evidence>
<keyword evidence="5 12" id="KW-0812">Transmembrane</keyword>
<proteinExistence type="inferred from homology"/>
<dbReference type="AlphaFoldDB" id="A0A6P1MJG2"/>
<dbReference type="FunFam" id="3.30.870.10:FF:000014">
    <property type="entry name" value="Cardiolipin synthase"/>
    <property type="match status" value="1"/>
</dbReference>
<evidence type="ECO:0000259" key="14">
    <source>
        <dbReference type="PROSITE" id="PS50035"/>
    </source>
</evidence>
<protein>
    <recommendedName>
        <fullName evidence="12 13">Cardiolipin synthase</fullName>
        <shortName evidence="12">CL synthase</shortName>
        <ecNumber evidence="12 13">2.7.8.-</ecNumber>
    </recommendedName>
</protein>
<feature type="active site" evidence="12">
    <location>
        <position position="388"/>
    </location>
</feature>
<keyword evidence="8 12" id="KW-0443">Lipid metabolism</keyword>
<evidence type="ECO:0000256" key="12">
    <source>
        <dbReference type="HAMAP-Rule" id="MF_01916"/>
    </source>
</evidence>
<dbReference type="CDD" id="cd09110">
    <property type="entry name" value="PLDc_CLS_1"/>
    <property type="match status" value="1"/>
</dbReference>
<evidence type="ECO:0000256" key="8">
    <source>
        <dbReference type="ARBA" id="ARBA00023098"/>
    </source>
</evidence>
<dbReference type="InterPro" id="IPR027379">
    <property type="entry name" value="CLS_N"/>
</dbReference>
<evidence type="ECO:0000256" key="9">
    <source>
        <dbReference type="ARBA" id="ARBA00023136"/>
    </source>
</evidence>
<evidence type="ECO:0000256" key="13">
    <source>
        <dbReference type="NCBIfam" id="TIGR04265"/>
    </source>
</evidence>
<evidence type="ECO:0000256" key="11">
    <source>
        <dbReference type="ARBA" id="ARBA00023264"/>
    </source>
</evidence>
<dbReference type="InterPro" id="IPR025202">
    <property type="entry name" value="PLD-like_dom"/>
</dbReference>
<dbReference type="Pfam" id="PF13396">
    <property type="entry name" value="PLDc_N"/>
    <property type="match status" value="1"/>
</dbReference>
<evidence type="ECO:0000313" key="16">
    <source>
        <dbReference type="Proteomes" id="UP000463883"/>
    </source>
</evidence>
<comment type="function">
    <text evidence="12">Catalyzes the reversible phosphatidyl group transfer from one phosphatidylglycerol molecule to another to form cardiolipin (CL) (diphosphatidylglycerol) and glycerol.</text>
</comment>
<evidence type="ECO:0000313" key="15">
    <source>
        <dbReference type="EMBL" id="QHI73881.1"/>
    </source>
</evidence>
<reference evidence="15 16" key="1">
    <citation type="submission" date="2020-01" db="EMBL/GenBank/DDBJ databases">
        <title>Genomic analysis of Aminipila sp. CBA3637.</title>
        <authorList>
            <person name="Kim Y.B."/>
            <person name="Roh S.W."/>
        </authorList>
    </citation>
    <scope>NUCLEOTIDE SEQUENCE [LARGE SCALE GENOMIC DNA]</scope>
    <source>
        <strain evidence="15 16">CBA3637</strain>
    </source>
</reference>
<feature type="domain" description="PLD phosphodiesterase" evidence="14">
    <location>
        <begin position="204"/>
        <end position="231"/>
    </location>
</feature>
<evidence type="ECO:0000256" key="7">
    <source>
        <dbReference type="ARBA" id="ARBA00022989"/>
    </source>
</evidence>
<feature type="active site" evidence="12">
    <location>
        <position position="386"/>
    </location>
</feature>
<dbReference type="GO" id="GO:0008808">
    <property type="term" value="F:cardiolipin synthase activity"/>
    <property type="evidence" value="ECO:0007669"/>
    <property type="project" value="UniProtKB-UniRule"/>
</dbReference>
<dbReference type="Gene3D" id="3.30.870.10">
    <property type="entry name" value="Endonuclease Chain A"/>
    <property type="match status" value="2"/>
</dbReference>
<keyword evidence="10 12" id="KW-0594">Phospholipid biosynthesis</keyword>
<comment type="similarity">
    <text evidence="12">Belongs to the phospholipase D family. Cardiolipin synthase subfamily.</text>
</comment>
<evidence type="ECO:0000256" key="10">
    <source>
        <dbReference type="ARBA" id="ARBA00023209"/>
    </source>
</evidence>
<dbReference type="Pfam" id="PF13091">
    <property type="entry name" value="PLDc_2"/>
    <property type="match status" value="2"/>
</dbReference>
<dbReference type="NCBIfam" id="TIGR04265">
    <property type="entry name" value="bac_cardiolipin"/>
    <property type="match status" value="1"/>
</dbReference>
<dbReference type="PROSITE" id="PS50035">
    <property type="entry name" value="PLD"/>
    <property type="match status" value="2"/>
</dbReference>
<feature type="active site" evidence="12">
    <location>
        <position position="393"/>
    </location>
</feature>
<feature type="active site" evidence="12">
    <location>
        <position position="216"/>
    </location>
</feature>
<feature type="active site" evidence="12">
    <location>
        <position position="209"/>
    </location>
</feature>
<accession>A0A6P1MJG2</accession>
<dbReference type="CDD" id="cd09112">
    <property type="entry name" value="PLDc_CLS_2"/>
    <property type="match status" value="1"/>
</dbReference>
<evidence type="ECO:0000256" key="4">
    <source>
        <dbReference type="ARBA" id="ARBA00022679"/>
    </source>
</evidence>
<feature type="transmembrane region" description="Helical" evidence="12">
    <location>
        <begin position="19"/>
        <end position="39"/>
    </location>
</feature>
<evidence type="ECO:0000256" key="5">
    <source>
        <dbReference type="ARBA" id="ARBA00022692"/>
    </source>
</evidence>
<dbReference type="PANTHER" id="PTHR21248:SF22">
    <property type="entry name" value="PHOSPHOLIPASE D"/>
    <property type="match status" value="1"/>
</dbReference>
<keyword evidence="11 12" id="KW-1208">Phospholipid metabolism</keyword>
<dbReference type="InterPro" id="IPR030874">
    <property type="entry name" value="Cardiolipin_synth_Firmi"/>
</dbReference>